<feature type="transmembrane region" description="Helical" evidence="2">
    <location>
        <begin position="207"/>
        <end position="228"/>
    </location>
</feature>
<dbReference type="AlphaFoldDB" id="A0A177NDU4"/>
<dbReference type="Gene3D" id="2.160.20.80">
    <property type="entry name" value="E3 ubiquitin-protein ligase SopA"/>
    <property type="match status" value="3"/>
</dbReference>
<feature type="transmembrane region" description="Helical" evidence="2">
    <location>
        <begin position="138"/>
        <end position="160"/>
    </location>
</feature>
<feature type="transmembrane region" description="Helical" evidence="2">
    <location>
        <begin position="234"/>
        <end position="251"/>
    </location>
</feature>
<sequence length="1036" mass="117322">MIENKNIETPDLEKMKFILDDSSVKNRNLFVGFLAVQIYTLVMTLAVDDEALMMGRMTMRIPLVDLGLPPVAWFSVLPILMFFMHIDLLHNLDEHLAKLSDWRQANGGVVDRLKLQPFFYDFAFAYHRESRIGHFLDWFVWLTFYALPLFTLLVILVRFGTYQNPLVSSLHFALLIADGLAYVMFYSKWNESFSNEINKLTTQFSGFNNSFLIWLIAAAILLCFGLLLNGDFGLGISTGALIFTEIVYFLFRQNKFGKIAYSRRLIFRSLVLTSSVALLIFNQINIIITGFLFLILILSEIRRYLCHEFKGVRSSIFLSNRFFYIELIIGIILLPITVIALIFCITWILFRHNIKLKILITHCKNYRFQILALALFIYLIGYYCGSQSGIIIGLQSAINVLTIFEIGRFLRCYNEEKTGAWPLHYNSKAGAWISIFGFTLIWSFYSLNIAIAAITILKFGRLFFQLKNLKNISLRPQGCHAAHLLNASIRIFSRPVCFRGFLIAGLVSYLVSMWFYSGMALDAAHTLVKSSENQYLSHLLPRLVVTNRILATVEDSERHMLEMLVDQSLSYLNNDVKNEGSEHFTQVISEGGFDTKSFSISPSQRLTEIANRWWQFGGRQDWQGRSFNHSDLSGNLMLRADLSFAQFQGANLSRSQLQNALLRDAKLQGANLEHARLQKAHIERAQLQGANLKLAQLNEAHLEESNLQKATLDEAIFRKAILSHALMQDSVINSVHFQEANLEGVKLQYTWLNNTELQEAIINNANLIGAHLQNSNLQKAHLNGAILIGAELIGVKLQGAELNGAHLQSARLARDKEYQSQYSLGPEPAQLQYADLTDANLQGANLEGVQLQGAILYGAKFEGANLDGAQLQGVQLTEARLQGASLLGTQLQGSYCSESKINLDGRVGNSAELEECLQGKTFNVLDGYYADNLVNYFRFGEDAEHYKVWMDLANIVPVDRGWASLVRIPSRELDWRDNFKKRLMTAVNLDKAECGTLTIEMAKIINDHSNDSVPTKFIMEWTDKTKTPTSHHCPSV</sequence>
<evidence type="ECO:0000256" key="1">
    <source>
        <dbReference type="ARBA" id="ARBA00022737"/>
    </source>
</evidence>
<keyword evidence="1" id="KW-0677">Repeat</keyword>
<evidence type="ECO:0000313" key="4">
    <source>
        <dbReference type="Proteomes" id="UP000077857"/>
    </source>
</evidence>
<gene>
    <name evidence="3" type="ORF">A1507_11755</name>
</gene>
<feature type="transmembrane region" description="Helical" evidence="2">
    <location>
        <begin position="496"/>
        <end position="516"/>
    </location>
</feature>
<feature type="transmembrane region" description="Helical" evidence="2">
    <location>
        <begin position="370"/>
        <end position="394"/>
    </location>
</feature>
<dbReference type="Proteomes" id="UP000077857">
    <property type="component" value="Unassembled WGS sequence"/>
</dbReference>
<feature type="transmembrane region" description="Helical" evidence="2">
    <location>
        <begin position="271"/>
        <end position="298"/>
    </location>
</feature>
<dbReference type="PANTHER" id="PTHR47485">
    <property type="entry name" value="THYLAKOID LUMENAL 17.4 KDA PROTEIN, CHLOROPLASTIC"/>
    <property type="match status" value="1"/>
</dbReference>
<dbReference type="Pfam" id="PF00805">
    <property type="entry name" value="Pentapeptide"/>
    <property type="match status" value="7"/>
</dbReference>
<keyword evidence="2" id="KW-0472">Membrane</keyword>
<feature type="transmembrane region" description="Helical" evidence="2">
    <location>
        <begin position="431"/>
        <end position="457"/>
    </location>
</feature>
<dbReference type="SUPFAM" id="SSF141571">
    <property type="entry name" value="Pentapeptide repeat-like"/>
    <property type="match status" value="2"/>
</dbReference>
<evidence type="ECO:0008006" key="5">
    <source>
        <dbReference type="Google" id="ProtNLM"/>
    </source>
</evidence>
<feature type="transmembrane region" description="Helical" evidence="2">
    <location>
        <begin position="166"/>
        <end position="186"/>
    </location>
</feature>
<evidence type="ECO:0000313" key="3">
    <source>
        <dbReference type="EMBL" id="OAI16228.1"/>
    </source>
</evidence>
<name>A0A177NDU4_9GAMM</name>
<accession>A0A177NDU4</accession>
<dbReference type="PANTHER" id="PTHR47485:SF1">
    <property type="entry name" value="THYLAKOID LUMENAL 17.4 KDA PROTEIN, CHLOROPLASTIC"/>
    <property type="match status" value="1"/>
</dbReference>
<feature type="transmembrane region" description="Helical" evidence="2">
    <location>
        <begin position="67"/>
        <end position="89"/>
    </location>
</feature>
<proteinExistence type="predicted"/>
<keyword evidence="2" id="KW-1133">Transmembrane helix</keyword>
<protein>
    <recommendedName>
        <fullName evidence="5">Low-complexity protein</fullName>
    </recommendedName>
</protein>
<dbReference type="EMBL" id="LUUJ01000076">
    <property type="protein sequence ID" value="OAI16228.1"/>
    <property type="molecule type" value="Genomic_DNA"/>
</dbReference>
<feature type="transmembrane region" description="Helical" evidence="2">
    <location>
        <begin position="29"/>
        <end position="47"/>
    </location>
</feature>
<comment type="caution">
    <text evidence="3">The sequence shown here is derived from an EMBL/GenBank/DDBJ whole genome shotgun (WGS) entry which is preliminary data.</text>
</comment>
<evidence type="ECO:0000256" key="2">
    <source>
        <dbReference type="SAM" id="Phobius"/>
    </source>
</evidence>
<dbReference type="InterPro" id="IPR001646">
    <property type="entry name" value="5peptide_repeat"/>
</dbReference>
<dbReference type="RefSeq" id="WP_064040410.1">
    <property type="nucleotide sequence ID" value="NZ_LUUJ01000076.1"/>
</dbReference>
<dbReference type="OrthoDB" id="4533099at2"/>
<organism evidence="3 4">
    <name type="scientific">Methylomonas koyamae</name>
    <dbReference type="NCBI Taxonomy" id="702114"/>
    <lineage>
        <taxon>Bacteria</taxon>
        <taxon>Pseudomonadati</taxon>
        <taxon>Pseudomonadota</taxon>
        <taxon>Gammaproteobacteria</taxon>
        <taxon>Methylococcales</taxon>
        <taxon>Methylococcaceae</taxon>
        <taxon>Methylomonas</taxon>
    </lineage>
</organism>
<feature type="transmembrane region" description="Helical" evidence="2">
    <location>
        <begin position="322"/>
        <end position="350"/>
    </location>
</feature>
<reference evidence="3 4" key="1">
    <citation type="submission" date="2016-03" db="EMBL/GenBank/DDBJ databases">
        <authorList>
            <person name="Ploux O."/>
        </authorList>
    </citation>
    <scope>NUCLEOTIDE SEQUENCE [LARGE SCALE GENOMIC DNA]</scope>
    <source>
        <strain evidence="3 4">R-45378</strain>
    </source>
</reference>
<keyword evidence="2" id="KW-0812">Transmembrane</keyword>